<feature type="domain" description="Fe2OG dioxygenase" evidence="5">
    <location>
        <begin position="275"/>
        <end position="377"/>
    </location>
</feature>
<dbReference type="Pfam" id="PF14226">
    <property type="entry name" value="DIOX_N"/>
    <property type="match status" value="1"/>
</dbReference>
<protein>
    <recommendedName>
        <fullName evidence="5">Fe2OG dioxygenase domain-containing protein</fullName>
    </recommendedName>
</protein>
<proteinExistence type="inferred from homology"/>
<dbReference type="InterPro" id="IPR027443">
    <property type="entry name" value="IPNS-like_sf"/>
</dbReference>
<evidence type="ECO:0000259" key="5">
    <source>
        <dbReference type="PROSITE" id="PS51471"/>
    </source>
</evidence>
<evidence type="ECO:0000256" key="3">
    <source>
        <dbReference type="ARBA" id="ARBA00023004"/>
    </source>
</evidence>
<dbReference type="PANTHER" id="PTHR47991">
    <property type="entry name" value="OXOGLUTARATE/IRON-DEPENDENT DIOXYGENASE"/>
    <property type="match status" value="1"/>
</dbReference>
<dbReference type="GO" id="GO:0046872">
    <property type="term" value="F:metal ion binding"/>
    <property type="evidence" value="ECO:0007669"/>
    <property type="project" value="UniProtKB-KW"/>
</dbReference>
<comment type="caution">
    <text evidence="6">The sequence shown here is derived from an EMBL/GenBank/DDBJ whole genome shotgun (WGS) entry which is preliminary data.</text>
</comment>
<dbReference type="InterPro" id="IPR044861">
    <property type="entry name" value="IPNS-like_FE2OG_OXY"/>
</dbReference>
<dbReference type="Proteomes" id="UP000306102">
    <property type="component" value="Unassembled WGS sequence"/>
</dbReference>
<dbReference type="InterPro" id="IPR005123">
    <property type="entry name" value="Oxoglu/Fe-dep_dioxygenase_dom"/>
</dbReference>
<dbReference type="STRING" id="542762.A0A4S4DXI2"/>
<dbReference type="SUPFAM" id="SSF51197">
    <property type="entry name" value="Clavaminate synthase-like"/>
    <property type="match status" value="1"/>
</dbReference>
<dbReference type="Gene3D" id="2.60.120.330">
    <property type="entry name" value="B-lactam Antibiotic, Isopenicillin N Synthase, Chain"/>
    <property type="match status" value="1"/>
</dbReference>
<dbReference type="InterPro" id="IPR026992">
    <property type="entry name" value="DIOX_N"/>
</dbReference>
<sequence length="424" mass="48747">MTTSRQKFVKKLHWLVDHLKRQKNNYAVQLIDRTSAQLTGVLMKFQNPPLEHLISKKVEQLGPASKKKKMMDEKSTPPAMVESLVSKPVQEVVANSSNQVPERYIYKGEDGAIDASFPLLEVPVIDILRLLNSSSDDDELLKLRSALASCGCFQAINHGMESSFLDKLQEIAKQFFVLPIEEKHKYSRTVEDLEGYGNDSVFSEHQILDWTDRLYLIVSPEDQRKLKFWPQNPECFREILHDYTTKLAILNELILKSMAKSLNLEENCFLNQYGERATMFARFNFYPPCPRPDRTLGLKPHADGTAITFLLQDKEVEGLQILKDGQWFRVPIIPHALLINVGDQAEIMSNGMFKSPVHRVVTNSERERITLAVFCMPESNNEIEPVEGLIDQKRPRLYRSMKDYGNIYFQNYQQGKRPIDAAKL</sequence>
<organism evidence="6 7">
    <name type="scientific">Camellia sinensis var. sinensis</name>
    <name type="common">China tea</name>
    <dbReference type="NCBI Taxonomy" id="542762"/>
    <lineage>
        <taxon>Eukaryota</taxon>
        <taxon>Viridiplantae</taxon>
        <taxon>Streptophyta</taxon>
        <taxon>Embryophyta</taxon>
        <taxon>Tracheophyta</taxon>
        <taxon>Spermatophyta</taxon>
        <taxon>Magnoliopsida</taxon>
        <taxon>eudicotyledons</taxon>
        <taxon>Gunneridae</taxon>
        <taxon>Pentapetalae</taxon>
        <taxon>asterids</taxon>
        <taxon>Ericales</taxon>
        <taxon>Theaceae</taxon>
        <taxon>Camellia</taxon>
    </lineage>
</organism>
<name>A0A4S4DXI2_CAMSN</name>
<dbReference type="EMBL" id="SDRB02009569">
    <property type="protein sequence ID" value="THG08101.1"/>
    <property type="molecule type" value="Genomic_DNA"/>
</dbReference>
<dbReference type="AlphaFoldDB" id="A0A4S4DXI2"/>
<accession>A0A4S4DXI2</accession>
<evidence type="ECO:0000256" key="1">
    <source>
        <dbReference type="ARBA" id="ARBA00008056"/>
    </source>
</evidence>
<dbReference type="InterPro" id="IPR050295">
    <property type="entry name" value="Plant_2OG-oxidoreductases"/>
</dbReference>
<comment type="similarity">
    <text evidence="1 4">Belongs to the iron/ascorbate-dependent oxidoreductase family.</text>
</comment>
<gene>
    <name evidence="6" type="ORF">TEA_021292</name>
</gene>
<dbReference type="PROSITE" id="PS51471">
    <property type="entry name" value="FE2OG_OXY"/>
    <property type="match status" value="1"/>
</dbReference>
<evidence type="ECO:0000256" key="2">
    <source>
        <dbReference type="ARBA" id="ARBA00022723"/>
    </source>
</evidence>
<keyword evidence="2 4" id="KW-0479">Metal-binding</keyword>
<keyword evidence="3 4" id="KW-0408">Iron</keyword>
<dbReference type="Pfam" id="PF03171">
    <property type="entry name" value="2OG-FeII_Oxy"/>
    <property type="match status" value="1"/>
</dbReference>
<reference evidence="6 7" key="1">
    <citation type="journal article" date="2018" name="Proc. Natl. Acad. Sci. U.S.A.">
        <title>Draft genome sequence of Camellia sinensis var. sinensis provides insights into the evolution of the tea genome and tea quality.</title>
        <authorList>
            <person name="Wei C."/>
            <person name="Yang H."/>
            <person name="Wang S."/>
            <person name="Zhao J."/>
            <person name="Liu C."/>
            <person name="Gao L."/>
            <person name="Xia E."/>
            <person name="Lu Y."/>
            <person name="Tai Y."/>
            <person name="She G."/>
            <person name="Sun J."/>
            <person name="Cao H."/>
            <person name="Tong W."/>
            <person name="Gao Q."/>
            <person name="Li Y."/>
            <person name="Deng W."/>
            <person name="Jiang X."/>
            <person name="Wang W."/>
            <person name="Chen Q."/>
            <person name="Zhang S."/>
            <person name="Li H."/>
            <person name="Wu J."/>
            <person name="Wang P."/>
            <person name="Li P."/>
            <person name="Shi C."/>
            <person name="Zheng F."/>
            <person name="Jian J."/>
            <person name="Huang B."/>
            <person name="Shan D."/>
            <person name="Shi M."/>
            <person name="Fang C."/>
            <person name="Yue Y."/>
            <person name="Li F."/>
            <person name="Li D."/>
            <person name="Wei S."/>
            <person name="Han B."/>
            <person name="Jiang C."/>
            <person name="Yin Y."/>
            <person name="Xia T."/>
            <person name="Zhang Z."/>
            <person name="Bennetzen J.L."/>
            <person name="Zhao S."/>
            <person name="Wan X."/>
        </authorList>
    </citation>
    <scope>NUCLEOTIDE SEQUENCE [LARGE SCALE GENOMIC DNA]</scope>
    <source>
        <strain evidence="7">cv. Shuchazao</strain>
        <tissue evidence="6">Leaf</tissue>
    </source>
</reference>
<evidence type="ECO:0000256" key="4">
    <source>
        <dbReference type="RuleBase" id="RU003682"/>
    </source>
</evidence>
<keyword evidence="7" id="KW-1185">Reference proteome</keyword>
<dbReference type="GO" id="GO:0016705">
    <property type="term" value="F:oxidoreductase activity, acting on paired donors, with incorporation or reduction of molecular oxygen"/>
    <property type="evidence" value="ECO:0007669"/>
    <property type="project" value="UniProtKB-ARBA"/>
</dbReference>
<evidence type="ECO:0000313" key="7">
    <source>
        <dbReference type="Proteomes" id="UP000306102"/>
    </source>
</evidence>
<dbReference type="FunFam" id="2.60.120.330:FF:000018">
    <property type="entry name" value="2-oxoglutarate (2OG) and Fe(II)-dependent oxygenase superfamily protein"/>
    <property type="match status" value="1"/>
</dbReference>
<keyword evidence="4" id="KW-0560">Oxidoreductase</keyword>
<evidence type="ECO:0000313" key="6">
    <source>
        <dbReference type="EMBL" id="THG08101.1"/>
    </source>
</evidence>